<organism evidence="4 5">
    <name type="scientific">Gambusia affinis</name>
    <name type="common">Western mosquitofish</name>
    <name type="synonym">Heterandria affinis</name>
    <dbReference type="NCBI Taxonomy" id="33528"/>
    <lineage>
        <taxon>Eukaryota</taxon>
        <taxon>Metazoa</taxon>
        <taxon>Chordata</taxon>
        <taxon>Craniata</taxon>
        <taxon>Vertebrata</taxon>
        <taxon>Euteleostomi</taxon>
        <taxon>Actinopterygii</taxon>
        <taxon>Neopterygii</taxon>
        <taxon>Teleostei</taxon>
        <taxon>Neoteleostei</taxon>
        <taxon>Acanthomorphata</taxon>
        <taxon>Ovalentaria</taxon>
        <taxon>Atherinomorphae</taxon>
        <taxon>Cyprinodontiformes</taxon>
        <taxon>Poeciliidae</taxon>
        <taxon>Poeciliinae</taxon>
        <taxon>Gambusia</taxon>
    </lineage>
</organism>
<comment type="caution">
    <text evidence="4">The sequence shown here is derived from an EMBL/GenBank/DDBJ whole genome shotgun (WGS) entry which is preliminary data.</text>
</comment>
<dbReference type="InterPro" id="IPR019131">
    <property type="entry name" value="Cortactin-binding_p2_N"/>
</dbReference>
<evidence type="ECO:0000256" key="1">
    <source>
        <dbReference type="ARBA" id="ARBA00023054"/>
    </source>
</evidence>
<sequence length="188" mass="20695">MRSRSCSTAGPEDGRIQTHGKAFTEQQQVEEGEKEAPEVMKRRKKIQKQEKDGRRASTQSGDKTAKCPESGRTNPPDPTRTELLQLLGIMEGELQVAQLGARDDVIRLLRSDRTGPETLEAHYGSAAPCRPLQALQRDAALLHGNQRTEDVYERPMAEVRRAAAGSQGSLELPVPAWEPDRTGPDGLC</sequence>
<feature type="compositionally biased region" description="Basic and acidic residues" evidence="2">
    <location>
        <begin position="178"/>
        <end position="188"/>
    </location>
</feature>
<feature type="region of interest" description="Disordered" evidence="2">
    <location>
        <begin position="162"/>
        <end position="188"/>
    </location>
</feature>
<protein>
    <recommendedName>
        <fullName evidence="3">Cortactin-binding protein-2 N-terminal domain-containing protein</fullName>
    </recommendedName>
</protein>
<proteinExistence type="predicted"/>
<name>A0A315VY61_GAMAF</name>
<dbReference type="PANTHER" id="PTHR23166">
    <property type="entry name" value="FILAMIN/GPBP-INTERACTING PROTEIN"/>
    <property type="match status" value="1"/>
</dbReference>
<keyword evidence="5" id="KW-1185">Reference proteome</keyword>
<dbReference type="AlphaFoldDB" id="A0A315VY61"/>
<keyword evidence="1" id="KW-0175">Coiled coil</keyword>
<dbReference type="EMBL" id="NHOQ01000884">
    <property type="protein sequence ID" value="PWA28251.1"/>
    <property type="molecule type" value="Genomic_DNA"/>
</dbReference>
<gene>
    <name evidence="4" type="ORF">CCH79_00019683</name>
</gene>
<dbReference type="PANTHER" id="PTHR23166:SF3">
    <property type="entry name" value="FILAMIN-A-INTERACTING PROTEIN 1"/>
    <property type="match status" value="1"/>
</dbReference>
<feature type="region of interest" description="Disordered" evidence="2">
    <location>
        <begin position="1"/>
        <end position="81"/>
    </location>
</feature>
<evidence type="ECO:0000313" key="5">
    <source>
        <dbReference type="Proteomes" id="UP000250572"/>
    </source>
</evidence>
<reference evidence="4 5" key="1">
    <citation type="journal article" date="2018" name="G3 (Bethesda)">
        <title>A High-Quality Reference Genome for the Invasive Mosquitofish Gambusia affinis Using a Chicago Library.</title>
        <authorList>
            <person name="Hoffberg S.L."/>
            <person name="Troendle N.J."/>
            <person name="Glenn T.C."/>
            <person name="Mahmud O."/>
            <person name="Louha S."/>
            <person name="Chalopin D."/>
            <person name="Bennetzen J.L."/>
            <person name="Mauricio R."/>
        </authorList>
    </citation>
    <scope>NUCLEOTIDE SEQUENCE [LARGE SCALE GENOMIC DNA]</scope>
    <source>
        <strain evidence="4">NE01/NJP1002.9</strain>
        <tissue evidence="4">Muscle</tissue>
    </source>
</reference>
<evidence type="ECO:0000259" key="3">
    <source>
        <dbReference type="Pfam" id="PF09727"/>
    </source>
</evidence>
<evidence type="ECO:0000313" key="4">
    <source>
        <dbReference type="EMBL" id="PWA28251.1"/>
    </source>
</evidence>
<dbReference type="Proteomes" id="UP000250572">
    <property type="component" value="Unassembled WGS sequence"/>
</dbReference>
<dbReference type="Pfam" id="PF09727">
    <property type="entry name" value="CortBP2"/>
    <property type="match status" value="1"/>
</dbReference>
<evidence type="ECO:0000256" key="2">
    <source>
        <dbReference type="SAM" id="MobiDB-lite"/>
    </source>
</evidence>
<accession>A0A315VY61</accession>
<dbReference type="InterPro" id="IPR050719">
    <property type="entry name" value="Cortactin-Actin_Reg"/>
</dbReference>
<feature type="domain" description="Cortactin-binding protein-2 N-terminal" evidence="3">
    <location>
        <begin position="80"/>
        <end position="160"/>
    </location>
</feature>